<keyword evidence="12" id="KW-1185">Reference proteome</keyword>
<feature type="region of interest" description="Disordered" evidence="10">
    <location>
        <begin position="14"/>
        <end position="53"/>
    </location>
</feature>
<dbReference type="GO" id="GO:0005743">
    <property type="term" value="C:mitochondrial inner membrane"/>
    <property type="evidence" value="ECO:0007669"/>
    <property type="project" value="UniProtKB-SubCell"/>
</dbReference>
<dbReference type="InterPro" id="IPR006885">
    <property type="entry name" value="NADH_UbQ_FeS_4_mit-like"/>
</dbReference>
<sequence>MSLLRPLRQAVSVSRAISAQAPSGYRFSSSDSSSAKPPATETSSNAVEEFEETGDILPAETISGAPWELTQRPVRIYQPTRNTMQSGSGKTERWRIDFDVLPGGSRWENPLMGWASSADYVQGTRMSFRSSEDAAHFAAKQGWNYYIQPSAVKRIPPKNYSENFVYKPNKLRIMRTK</sequence>
<comment type="subcellular location">
    <subcellularLocation>
        <location evidence="9">Mitochondrion inner membrane</location>
        <topology evidence="9">Peripheral membrane protein</topology>
        <orientation evidence="9">Matrix side</orientation>
    </subcellularLocation>
</comment>
<dbReference type="Proteomes" id="UP000290288">
    <property type="component" value="Unassembled WGS sequence"/>
</dbReference>
<protein>
    <recommendedName>
        <fullName evidence="9">NADH dehydrogenase [ubiquinone] iron-sulfur protein 4, mitochondrial</fullName>
    </recommendedName>
</protein>
<keyword evidence="7 9" id="KW-0496">Mitochondrion</keyword>
<evidence type="ECO:0000256" key="1">
    <source>
        <dbReference type="ARBA" id="ARBA00005882"/>
    </source>
</evidence>
<proteinExistence type="inferred from homology"/>
<keyword evidence="2 9" id="KW-0813">Transport</keyword>
<evidence type="ECO:0000256" key="8">
    <source>
        <dbReference type="ARBA" id="ARBA00023136"/>
    </source>
</evidence>
<gene>
    <name evidence="11" type="ORF">EST38_g1409</name>
</gene>
<evidence type="ECO:0000256" key="4">
    <source>
        <dbReference type="ARBA" id="ARBA00022792"/>
    </source>
</evidence>
<keyword evidence="8 9" id="KW-0472">Membrane</keyword>
<accession>A0A4Q2DX22</accession>
<comment type="caution">
    <text evidence="11">The sequence shown here is derived from an EMBL/GenBank/DDBJ whole genome shotgun (WGS) entry which is preliminary data.</text>
</comment>
<evidence type="ECO:0000256" key="3">
    <source>
        <dbReference type="ARBA" id="ARBA00022660"/>
    </source>
</evidence>
<comment type="similarity">
    <text evidence="1 9">Belongs to the complex I NDUFS4 subunit family.</text>
</comment>
<keyword evidence="5 9" id="KW-0809">Transit peptide</keyword>
<evidence type="ECO:0000256" key="2">
    <source>
        <dbReference type="ARBA" id="ARBA00022448"/>
    </source>
</evidence>
<evidence type="ECO:0000256" key="7">
    <source>
        <dbReference type="ARBA" id="ARBA00023128"/>
    </source>
</evidence>
<comment type="function">
    <text evidence="9">Accessory subunit of the mitochondrial membrane respiratory chain NADH dehydrogenase (Complex I), that is believed not to be involved in catalysis. Complex I functions in the transfer of electrons from NADH to the respiratory chain. The immediate electron acceptor for the enzyme is believed to be ubiquinone.</text>
</comment>
<name>A0A4Q2DX22_9AGAR</name>
<organism evidence="11 12">
    <name type="scientific">Candolleomyces aberdarensis</name>
    <dbReference type="NCBI Taxonomy" id="2316362"/>
    <lineage>
        <taxon>Eukaryota</taxon>
        <taxon>Fungi</taxon>
        <taxon>Dikarya</taxon>
        <taxon>Basidiomycota</taxon>
        <taxon>Agaricomycotina</taxon>
        <taxon>Agaricomycetes</taxon>
        <taxon>Agaricomycetidae</taxon>
        <taxon>Agaricales</taxon>
        <taxon>Agaricineae</taxon>
        <taxon>Psathyrellaceae</taxon>
        <taxon>Candolleomyces</taxon>
    </lineage>
</organism>
<evidence type="ECO:0000313" key="11">
    <source>
        <dbReference type="EMBL" id="RXW24411.1"/>
    </source>
</evidence>
<dbReference type="FunFam" id="3.30.160.190:FF:000001">
    <property type="entry name" value="NADH-ubiquinone oxidoreductase 21 kDa subunit mitochondrial"/>
    <property type="match status" value="1"/>
</dbReference>
<evidence type="ECO:0000256" key="10">
    <source>
        <dbReference type="SAM" id="MobiDB-lite"/>
    </source>
</evidence>
<evidence type="ECO:0000256" key="9">
    <source>
        <dbReference type="RuleBase" id="RU367010"/>
    </source>
</evidence>
<evidence type="ECO:0000256" key="6">
    <source>
        <dbReference type="ARBA" id="ARBA00022982"/>
    </source>
</evidence>
<evidence type="ECO:0000256" key="5">
    <source>
        <dbReference type="ARBA" id="ARBA00022946"/>
    </source>
</evidence>
<dbReference type="InterPro" id="IPR038532">
    <property type="entry name" value="NDUFS4-like_sf"/>
</dbReference>
<reference evidence="11 12" key="1">
    <citation type="submission" date="2019-01" db="EMBL/GenBank/DDBJ databases">
        <title>Draft genome sequence of Psathyrella aberdarensis IHI B618.</title>
        <authorList>
            <person name="Buettner E."/>
            <person name="Kellner H."/>
        </authorList>
    </citation>
    <scope>NUCLEOTIDE SEQUENCE [LARGE SCALE GENOMIC DNA]</scope>
    <source>
        <strain evidence="11 12">IHI B618</strain>
    </source>
</reference>
<keyword evidence="3 9" id="KW-0679">Respiratory chain</keyword>
<dbReference type="PANTHER" id="PTHR12219:SF8">
    <property type="entry name" value="NADH DEHYDROGENASE [UBIQUINONE] IRON-SULFUR PROTEIN 4, MITOCHONDRIAL"/>
    <property type="match status" value="1"/>
</dbReference>
<dbReference type="Pfam" id="PF04800">
    <property type="entry name" value="NDUS4"/>
    <property type="match status" value="1"/>
</dbReference>
<dbReference type="EMBL" id="SDEE01000019">
    <property type="protein sequence ID" value="RXW24411.1"/>
    <property type="molecule type" value="Genomic_DNA"/>
</dbReference>
<dbReference type="PANTHER" id="PTHR12219">
    <property type="entry name" value="NADH-UBIQUINONE OXIDOREDUCTASE"/>
    <property type="match status" value="1"/>
</dbReference>
<dbReference type="GO" id="GO:0022900">
    <property type="term" value="P:electron transport chain"/>
    <property type="evidence" value="ECO:0007669"/>
    <property type="project" value="InterPro"/>
</dbReference>
<dbReference type="AlphaFoldDB" id="A0A4Q2DX22"/>
<dbReference type="Gene3D" id="3.30.160.190">
    <property type="entry name" value="atu1810 like domain"/>
    <property type="match status" value="1"/>
</dbReference>
<evidence type="ECO:0000313" key="12">
    <source>
        <dbReference type="Proteomes" id="UP000290288"/>
    </source>
</evidence>
<keyword evidence="6 9" id="KW-0249">Electron transport</keyword>
<dbReference type="OrthoDB" id="3089at2759"/>
<keyword evidence="4 9" id="KW-0999">Mitochondrion inner membrane</keyword>
<dbReference type="STRING" id="2316362.A0A4Q2DX22"/>